<dbReference type="Proteomes" id="UP000010809">
    <property type="component" value="Chromosome"/>
</dbReference>
<dbReference type="GO" id="GO:0005829">
    <property type="term" value="C:cytosol"/>
    <property type="evidence" value="ECO:0007669"/>
    <property type="project" value="TreeGrafter"/>
</dbReference>
<feature type="domain" description="Class II aldolase/adducin N-terminal" evidence="3">
    <location>
        <begin position="15"/>
        <end position="189"/>
    </location>
</feature>
<dbReference type="STRING" id="1255043.TVNIR_3575"/>
<organism evidence="4 5">
    <name type="scientific">Thioalkalivibrio nitratireducens (strain DSM 14787 / UNIQEM 213 / ALEN2)</name>
    <dbReference type="NCBI Taxonomy" id="1255043"/>
    <lineage>
        <taxon>Bacteria</taxon>
        <taxon>Pseudomonadati</taxon>
        <taxon>Pseudomonadota</taxon>
        <taxon>Gammaproteobacteria</taxon>
        <taxon>Chromatiales</taxon>
        <taxon>Ectothiorhodospiraceae</taxon>
        <taxon>Thioalkalivibrio</taxon>
    </lineage>
</organism>
<proteinExistence type="predicted"/>
<dbReference type="KEGG" id="tni:TVNIR_3575"/>
<dbReference type="HOGENOM" id="CLU_006033_3_0_6"/>
<dbReference type="Gene3D" id="3.40.225.10">
    <property type="entry name" value="Class II aldolase/adducin N-terminal domain"/>
    <property type="match status" value="1"/>
</dbReference>
<keyword evidence="5" id="KW-1185">Reference proteome</keyword>
<dbReference type="InterPro" id="IPR036409">
    <property type="entry name" value="Aldolase_II/adducin_N_sf"/>
</dbReference>
<dbReference type="NCBIfam" id="NF005984">
    <property type="entry name" value="PRK08087.1"/>
    <property type="match status" value="1"/>
</dbReference>
<sequence>MRQSGTDTAERSLREGIIDTCLRMNREGINQGTSGNVSARWRDGMLITPSGIAYERLLPEDMVFINARGKHNPGQRPSSEWRFHLAILRSRPEIAAVVHTHSLHATALAICGMEIPALHYMIAAAGGPNIRCAPYATFGTDALSRNVVEALQDRSACLLANHGVVVTGPGLERALWLAGEVETLAHQYILSLGLGGPRLLPDVEIDRVVRKMRHYGPR</sequence>
<dbReference type="SUPFAM" id="SSF53639">
    <property type="entry name" value="AraD/HMP-PK domain-like"/>
    <property type="match status" value="1"/>
</dbReference>
<gene>
    <name evidence="4" type="primary">fucA [H]</name>
    <name evidence="4" type="ordered locus">TVNIR_3575</name>
</gene>
<evidence type="ECO:0000256" key="2">
    <source>
        <dbReference type="ARBA" id="ARBA00023239"/>
    </source>
</evidence>
<evidence type="ECO:0000313" key="4">
    <source>
        <dbReference type="EMBL" id="AGA35205.1"/>
    </source>
</evidence>
<evidence type="ECO:0000256" key="1">
    <source>
        <dbReference type="ARBA" id="ARBA00022723"/>
    </source>
</evidence>
<dbReference type="PANTHER" id="PTHR22789:SF0">
    <property type="entry name" value="3-OXO-TETRONATE 4-PHOSPHATE DECARBOXYLASE-RELATED"/>
    <property type="match status" value="1"/>
</dbReference>
<dbReference type="InterPro" id="IPR050197">
    <property type="entry name" value="Aldolase_class_II_sugar_metab"/>
</dbReference>
<accession>L0E1X1</accession>
<dbReference type="InterPro" id="IPR001303">
    <property type="entry name" value="Aldolase_II/adducin_N"/>
</dbReference>
<evidence type="ECO:0000259" key="3">
    <source>
        <dbReference type="SMART" id="SM01007"/>
    </source>
</evidence>
<dbReference type="GO" id="GO:0016832">
    <property type="term" value="F:aldehyde-lyase activity"/>
    <property type="evidence" value="ECO:0007669"/>
    <property type="project" value="TreeGrafter"/>
</dbReference>
<reference evidence="4" key="1">
    <citation type="submission" date="2015-12" db="EMBL/GenBank/DDBJ databases">
        <authorList>
            <person name="Tikhonova T.V."/>
            <person name="Pavlov A.R."/>
            <person name="Beletsky A.V."/>
            <person name="Mardanov A.V."/>
            <person name="Sorokin D.Y."/>
            <person name="Ravin N.V."/>
            <person name="Popov V.O."/>
        </authorList>
    </citation>
    <scope>NUCLEOTIDE SEQUENCE</scope>
    <source>
        <strain evidence="4">DSM 14787</strain>
    </source>
</reference>
<dbReference type="PANTHER" id="PTHR22789">
    <property type="entry name" value="FUCULOSE PHOSPHATE ALDOLASE"/>
    <property type="match status" value="1"/>
</dbReference>
<dbReference type="eggNOG" id="COG0235">
    <property type="taxonomic scope" value="Bacteria"/>
</dbReference>
<dbReference type="EMBL" id="CP003989">
    <property type="protein sequence ID" value="AGA35205.1"/>
    <property type="molecule type" value="Genomic_DNA"/>
</dbReference>
<dbReference type="SMART" id="SM01007">
    <property type="entry name" value="Aldolase_II"/>
    <property type="match status" value="1"/>
</dbReference>
<keyword evidence="2" id="KW-0456">Lyase</keyword>
<dbReference type="AlphaFoldDB" id="L0E1X1"/>
<keyword evidence="1" id="KW-0479">Metal-binding</keyword>
<dbReference type="PATRIC" id="fig|1255043.3.peg.3607"/>
<evidence type="ECO:0000313" key="5">
    <source>
        <dbReference type="Proteomes" id="UP000010809"/>
    </source>
</evidence>
<dbReference type="GO" id="GO:0019323">
    <property type="term" value="P:pentose catabolic process"/>
    <property type="evidence" value="ECO:0007669"/>
    <property type="project" value="TreeGrafter"/>
</dbReference>
<dbReference type="GO" id="GO:0046872">
    <property type="term" value="F:metal ion binding"/>
    <property type="evidence" value="ECO:0007669"/>
    <property type="project" value="UniProtKB-KW"/>
</dbReference>
<name>L0E1X1_THIND</name>
<dbReference type="Pfam" id="PF00596">
    <property type="entry name" value="Aldolase_II"/>
    <property type="match status" value="1"/>
</dbReference>
<protein>
    <submittedName>
        <fullName evidence="4">Ribulose-5-phosphate 4-epimerase and related epimerase and aldolase</fullName>
    </submittedName>
</protein>